<evidence type="ECO:0000313" key="9">
    <source>
        <dbReference type="EMBL" id="MCZ0864992.1"/>
    </source>
</evidence>
<reference evidence="9 10" key="1">
    <citation type="submission" date="2022-12" db="EMBL/GenBank/DDBJ databases">
        <title>Dasania phycosphaerae sp. nov., isolated from particulate material of the south coast of Korea.</title>
        <authorList>
            <person name="Jiang Y."/>
        </authorList>
    </citation>
    <scope>NUCLEOTIDE SEQUENCE [LARGE SCALE GENOMIC DNA]</scope>
    <source>
        <strain evidence="9 10">GY-19</strain>
    </source>
</reference>
<evidence type="ECO:0000313" key="10">
    <source>
        <dbReference type="Proteomes" id="UP001069090"/>
    </source>
</evidence>
<dbReference type="Gene3D" id="3.40.720.10">
    <property type="entry name" value="Alkaline Phosphatase, subunit A"/>
    <property type="match status" value="1"/>
</dbReference>
<dbReference type="PANTHER" id="PTHR47371">
    <property type="entry name" value="LIPOTEICHOIC ACID SYNTHASE"/>
    <property type="match status" value="1"/>
</dbReference>
<dbReference type="PIRSF" id="PIRSF004950">
    <property type="entry name" value="Mmb_sulf_HI0842"/>
    <property type="match status" value="1"/>
</dbReference>
<feature type="transmembrane region" description="Helical" evidence="6">
    <location>
        <begin position="156"/>
        <end position="176"/>
    </location>
</feature>
<sequence>MPLSVFIQRNALLIALITLAFSLYGAISHHIAPATFAFFIAATLVQICIYCLPLLAIYKLSPRLPAALGYGLSAVYSLGIVSLILANYKLYSLYGFYINSFVFNIITTPGGIEALGANASTYQTLAMYGAIGLGLYAVFIRYVAAERGFKYLPQKPYSLALISVCFIFQGMSYAVANHQADRSILNSAKAIAWYMPITAKSFLHNIGVEGRADDGLAGSKKGGHISYPQVDPNSLSISQPYNIVWLVAESWRFDMLDPRIMPATSAFAADNIRYMHHYSGGNGTRMGMFTQFYGLYGSYWFDILRECKSPLLIDTLIANNYQMKAFTSAKFTYPEFDKTIFSRFSDQQLHSDSEGHGWQRDQRNSSKLIDYIENTQEPFFTFMFFESAHANYYFPDENIIEPEYLKNFDYLDTNIKKHIKGIKNRYINSSNHLDGQIARIIDSLKQSGKIDNTIIIITGDHGEEFMEKGRWGHNSTFSEEQVRVPLVLHIPGQAAAQQQFLSSHLDLPATVLHALGVDLDPSLHSFGQSLLKPGYQRDYTAVSDWHGNALVTANIKYVMSSKARQLGENITTLNDKPITAEKIKPEDQKTLAQFIKDVSRFYQ</sequence>
<evidence type="ECO:0000256" key="5">
    <source>
        <dbReference type="ARBA" id="ARBA00023136"/>
    </source>
</evidence>
<keyword evidence="4 6" id="KW-1133">Transmembrane helix</keyword>
<dbReference type="RefSeq" id="WP_258331146.1">
    <property type="nucleotide sequence ID" value="NZ_JAPTGG010000005.1"/>
</dbReference>
<organism evidence="9 10">
    <name type="scientific">Dasania phycosphaerae</name>
    <dbReference type="NCBI Taxonomy" id="2950436"/>
    <lineage>
        <taxon>Bacteria</taxon>
        <taxon>Pseudomonadati</taxon>
        <taxon>Pseudomonadota</taxon>
        <taxon>Gammaproteobacteria</taxon>
        <taxon>Cellvibrionales</taxon>
        <taxon>Spongiibacteraceae</taxon>
        <taxon>Dasania</taxon>
    </lineage>
</organism>
<evidence type="ECO:0000259" key="8">
    <source>
        <dbReference type="Pfam" id="PF11893"/>
    </source>
</evidence>
<dbReference type="Pfam" id="PF00884">
    <property type="entry name" value="Sulfatase"/>
    <property type="match status" value="1"/>
</dbReference>
<feature type="transmembrane region" description="Helical" evidence="6">
    <location>
        <begin position="125"/>
        <end position="144"/>
    </location>
</feature>
<keyword evidence="10" id="KW-1185">Reference proteome</keyword>
<name>A0A9J6RLB0_9GAMM</name>
<accession>A0A9J6RLB0</accession>
<keyword evidence="9" id="KW-0378">Hydrolase</keyword>
<gene>
    <name evidence="9" type="ORF">O0V09_07255</name>
</gene>
<evidence type="ECO:0000256" key="2">
    <source>
        <dbReference type="ARBA" id="ARBA00022475"/>
    </source>
</evidence>
<feature type="domain" description="Sulfatase N-terminal" evidence="7">
    <location>
        <begin position="242"/>
        <end position="517"/>
    </location>
</feature>
<proteinExistence type="predicted"/>
<dbReference type="InterPro" id="IPR000917">
    <property type="entry name" value="Sulfatase_N"/>
</dbReference>
<dbReference type="EMBL" id="JAPTGG010000005">
    <property type="protein sequence ID" value="MCZ0864992.1"/>
    <property type="molecule type" value="Genomic_DNA"/>
</dbReference>
<evidence type="ECO:0000256" key="3">
    <source>
        <dbReference type="ARBA" id="ARBA00022692"/>
    </source>
</evidence>
<dbReference type="InterPro" id="IPR050448">
    <property type="entry name" value="OpgB/LTA_synthase_biosynth"/>
</dbReference>
<comment type="caution">
    <text evidence="9">The sequence shown here is derived from an EMBL/GenBank/DDBJ whole genome shotgun (WGS) entry which is preliminary data.</text>
</comment>
<keyword evidence="5 6" id="KW-0472">Membrane</keyword>
<evidence type="ECO:0000256" key="1">
    <source>
        <dbReference type="ARBA" id="ARBA00004651"/>
    </source>
</evidence>
<dbReference type="CDD" id="cd16148">
    <property type="entry name" value="sulfatase_like"/>
    <property type="match status" value="1"/>
</dbReference>
<dbReference type="InterPro" id="IPR017850">
    <property type="entry name" value="Alkaline_phosphatase_core_sf"/>
</dbReference>
<keyword evidence="2" id="KW-1003">Cell membrane</keyword>
<dbReference type="PANTHER" id="PTHR47371:SF3">
    <property type="entry name" value="PHOSPHOGLYCEROL TRANSFERASE I"/>
    <property type="match status" value="1"/>
</dbReference>
<keyword evidence="3 6" id="KW-0812">Transmembrane</keyword>
<dbReference type="AlphaFoldDB" id="A0A9J6RLB0"/>
<dbReference type="InterPro" id="IPR024588">
    <property type="entry name" value="YejM_N"/>
</dbReference>
<feature type="transmembrane region" description="Helical" evidence="6">
    <location>
        <begin position="35"/>
        <end position="55"/>
    </location>
</feature>
<dbReference type="Pfam" id="PF11893">
    <property type="entry name" value="DUF3413"/>
    <property type="match status" value="1"/>
</dbReference>
<dbReference type="InterPro" id="IPR012159">
    <property type="entry name" value="YejM-like"/>
</dbReference>
<dbReference type="Proteomes" id="UP001069090">
    <property type="component" value="Unassembled WGS sequence"/>
</dbReference>
<feature type="transmembrane region" description="Helical" evidence="6">
    <location>
        <begin position="67"/>
        <end position="88"/>
    </location>
</feature>
<evidence type="ECO:0000259" key="7">
    <source>
        <dbReference type="Pfam" id="PF00884"/>
    </source>
</evidence>
<dbReference type="GO" id="GO:0016787">
    <property type="term" value="F:hydrolase activity"/>
    <property type="evidence" value="ECO:0007669"/>
    <property type="project" value="UniProtKB-KW"/>
</dbReference>
<comment type="subcellular location">
    <subcellularLocation>
        <location evidence="1">Cell membrane</location>
        <topology evidence="1">Multi-pass membrane protein</topology>
    </subcellularLocation>
</comment>
<dbReference type="SUPFAM" id="SSF53649">
    <property type="entry name" value="Alkaline phosphatase-like"/>
    <property type="match status" value="1"/>
</dbReference>
<evidence type="ECO:0000256" key="6">
    <source>
        <dbReference type="SAM" id="Phobius"/>
    </source>
</evidence>
<feature type="domain" description="Inner membrane protein YejM N-terminal" evidence="8">
    <location>
        <begin position="6"/>
        <end position="211"/>
    </location>
</feature>
<evidence type="ECO:0000256" key="4">
    <source>
        <dbReference type="ARBA" id="ARBA00022989"/>
    </source>
</evidence>
<protein>
    <submittedName>
        <fullName evidence="9">Sulfatase-like hydrolase/transferase</fullName>
    </submittedName>
</protein>
<dbReference type="GO" id="GO:0005886">
    <property type="term" value="C:plasma membrane"/>
    <property type="evidence" value="ECO:0007669"/>
    <property type="project" value="UniProtKB-SubCell"/>
</dbReference>